<dbReference type="AlphaFoldDB" id="A0AA40ANG0"/>
<accession>A0AA40ANG0</accession>
<evidence type="ECO:0008006" key="3">
    <source>
        <dbReference type="Google" id="ProtNLM"/>
    </source>
</evidence>
<dbReference type="Gene3D" id="3.30.160.60">
    <property type="entry name" value="Classic Zinc Finger"/>
    <property type="match status" value="1"/>
</dbReference>
<gene>
    <name evidence="1" type="ORF">B0T21DRAFT_60644</name>
</gene>
<name>A0AA40ANG0_9PEZI</name>
<reference evidence="1" key="1">
    <citation type="submission" date="2023-06" db="EMBL/GenBank/DDBJ databases">
        <title>Genome-scale phylogeny and comparative genomics of the fungal order Sordariales.</title>
        <authorList>
            <consortium name="Lawrence Berkeley National Laboratory"/>
            <person name="Hensen N."/>
            <person name="Bonometti L."/>
            <person name="Westerberg I."/>
            <person name="Brannstrom I.O."/>
            <person name="Guillou S."/>
            <person name="Cros-Aarteil S."/>
            <person name="Calhoun S."/>
            <person name="Haridas S."/>
            <person name="Kuo A."/>
            <person name="Mondo S."/>
            <person name="Pangilinan J."/>
            <person name="Riley R."/>
            <person name="Labutti K."/>
            <person name="Andreopoulos B."/>
            <person name="Lipzen A."/>
            <person name="Chen C."/>
            <person name="Yanf M."/>
            <person name="Daum C."/>
            <person name="Ng V."/>
            <person name="Clum A."/>
            <person name="Steindorff A."/>
            <person name="Ohm R."/>
            <person name="Martin F."/>
            <person name="Silar P."/>
            <person name="Natvig D."/>
            <person name="Lalanne C."/>
            <person name="Gautier V."/>
            <person name="Ament-Velasquez S.L."/>
            <person name="Kruys A."/>
            <person name="Hutchinson M.I."/>
            <person name="Powell A.J."/>
            <person name="Barry K."/>
            <person name="Miller A.N."/>
            <person name="Grigoriev I.V."/>
            <person name="Debuchy R."/>
            <person name="Gladieux P."/>
            <person name="Thoren M.H."/>
            <person name="Johannesson H."/>
        </authorList>
    </citation>
    <scope>NUCLEOTIDE SEQUENCE</scope>
    <source>
        <strain evidence="1">CBS 540.89</strain>
    </source>
</reference>
<evidence type="ECO:0000313" key="2">
    <source>
        <dbReference type="Proteomes" id="UP001172159"/>
    </source>
</evidence>
<dbReference type="EMBL" id="JAUKTV010000013">
    <property type="protein sequence ID" value="KAK0719064.1"/>
    <property type="molecule type" value="Genomic_DNA"/>
</dbReference>
<keyword evidence="2" id="KW-1185">Reference proteome</keyword>
<evidence type="ECO:0000313" key="1">
    <source>
        <dbReference type="EMBL" id="KAK0719064.1"/>
    </source>
</evidence>
<dbReference type="Proteomes" id="UP001172159">
    <property type="component" value="Unassembled WGS sequence"/>
</dbReference>
<comment type="caution">
    <text evidence="1">The sequence shown here is derived from an EMBL/GenBank/DDBJ whole genome shotgun (WGS) entry which is preliminary data.</text>
</comment>
<proteinExistence type="predicted"/>
<sequence>MLSLSQDTPRNIYDVRARQQGTEETYRLPPSYSATSSAHMPFSPYYFGRQEVTALGANNMRCLDCPALQFKTIAELKKHICRHEKLFKCDISDCPKAIEGFSTNNDLNWHKAALHKILEKDAPVDPCYLGMCKEKPKIRPRHDNFKQHLKRVHQMAADVDLSPFLCQPGPPEVSASLGSTGIDHKGDREVLQAKACHRLETAQAAHDNLSPSIATSLEAHVGPFIRQICL</sequence>
<protein>
    <recommendedName>
        <fullName evidence="3">C2H2-type domain-containing protein</fullName>
    </recommendedName>
</protein>
<organism evidence="1 2">
    <name type="scientific">Apiosordaria backusii</name>
    <dbReference type="NCBI Taxonomy" id="314023"/>
    <lineage>
        <taxon>Eukaryota</taxon>
        <taxon>Fungi</taxon>
        <taxon>Dikarya</taxon>
        <taxon>Ascomycota</taxon>
        <taxon>Pezizomycotina</taxon>
        <taxon>Sordariomycetes</taxon>
        <taxon>Sordariomycetidae</taxon>
        <taxon>Sordariales</taxon>
        <taxon>Lasiosphaeriaceae</taxon>
        <taxon>Apiosordaria</taxon>
    </lineage>
</organism>